<dbReference type="GO" id="GO:0016787">
    <property type="term" value="F:hydrolase activity"/>
    <property type="evidence" value="ECO:0007669"/>
    <property type="project" value="UniProtKB-KW"/>
</dbReference>
<dbReference type="SUPFAM" id="SSF53474">
    <property type="entry name" value="alpha/beta-Hydrolases"/>
    <property type="match status" value="1"/>
</dbReference>
<feature type="domain" description="AB hydrolase-1" evidence="2">
    <location>
        <begin position="30"/>
        <end position="267"/>
    </location>
</feature>
<protein>
    <recommendedName>
        <fullName evidence="2">AB hydrolase-1 domain-containing protein</fullName>
    </recommendedName>
</protein>
<dbReference type="EMBL" id="NRGR01000024">
    <property type="protein sequence ID" value="PCC38218.1"/>
    <property type="molecule type" value="Genomic_DNA"/>
</dbReference>
<evidence type="ECO:0000313" key="4">
    <source>
        <dbReference type="Proteomes" id="UP000218598"/>
    </source>
</evidence>
<dbReference type="OrthoDB" id="3771266at2"/>
<dbReference type="GO" id="GO:0016020">
    <property type="term" value="C:membrane"/>
    <property type="evidence" value="ECO:0007669"/>
    <property type="project" value="TreeGrafter"/>
</dbReference>
<accession>A0A2A3YG30</accession>
<comment type="caution">
    <text evidence="3">The sequence shown here is derived from an EMBL/GenBank/DDBJ whole genome shotgun (WGS) entry which is preliminary data.</text>
</comment>
<organism evidence="3 4">
    <name type="scientific">Brachybacterium alimentarium</name>
    <dbReference type="NCBI Taxonomy" id="47845"/>
    <lineage>
        <taxon>Bacteria</taxon>
        <taxon>Bacillati</taxon>
        <taxon>Actinomycetota</taxon>
        <taxon>Actinomycetes</taxon>
        <taxon>Micrococcales</taxon>
        <taxon>Dermabacteraceae</taxon>
        <taxon>Brachybacterium</taxon>
    </lineage>
</organism>
<sequence length="283" mass="30399">MEHHRVEHHLDLTDQRIAYVDAGERSSSAPPLVLLHGGAVDKRMWHPQLEAFPGRRILVPDARGHGGSSDAEGPYRLVDDVCAFLDALGIEQVVAIGISMGGGTACDLALEHPDRVAGIVVSGTGTSEPQFSDPWAVQAFADWRAAEQGGDLQAWIDVLQRFTAGPRRTLDQVAPDVVELIGTMARDTVMNHLRLAEDGTPLPPHPPTPVGRTWERLPTVETPVLAVCGALDGEDHRRNARRLAGAVPDGRFVEVPGAAHYPNLENPGAFDHAVRAFLSSSGS</sequence>
<gene>
    <name evidence="3" type="ORF">CIK66_14355</name>
</gene>
<dbReference type="PANTHER" id="PTHR43798">
    <property type="entry name" value="MONOACYLGLYCEROL LIPASE"/>
    <property type="match status" value="1"/>
</dbReference>
<dbReference type="AlphaFoldDB" id="A0A2A3YG30"/>
<keyword evidence="4" id="KW-1185">Reference proteome</keyword>
<name>A0A2A3YG30_9MICO</name>
<dbReference type="InterPro" id="IPR000073">
    <property type="entry name" value="AB_hydrolase_1"/>
</dbReference>
<evidence type="ECO:0000256" key="1">
    <source>
        <dbReference type="ARBA" id="ARBA00022801"/>
    </source>
</evidence>
<dbReference type="RefSeq" id="WP_096165525.1">
    <property type="nucleotide sequence ID" value="NZ_JBQCXU010000031.1"/>
</dbReference>
<proteinExistence type="predicted"/>
<reference evidence="3 4" key="1">
    <citation type="journal article" date="2017" name="Elife">
        <title>Extensive horizontal gene transfer in cheese-associated bacteria.</title>
        <authorList>
            <person name="Bonham K.S."/>
            <person name="Wolfe B.E."/>
            <person name="Dutton R.J."/>
        </authorList>
    </citation>
    <scope>NUCLEOTIDE SEQUENCE [LARGE SCALE GENOMIC DNA]</scope>
    <source>
        <strain evidence="3 4">341_9</strain>
    </source>
</reference>
<dbReference type="Proteomes" id="UP000218598">
    <property type="component" value="Unassembled WGS sequence"/>
</dbReference>
<evidence type="ECO:0000313" key="3">
    <source>
        <dbReference type="EMBL" id="PCC38218.1"/>
    </source>
</evidence>
<keyword evidence="1" id="KW-0378">Hydrolase</keyword>
<evidence type="ECO:0000259" key="2">
    <source>
        <dbReference type="Pfam" id="PF00561"/>
    </source>
</evidence>
<dbReference type="InterPro" id="IPR029058">
    <property type="entry name" value="AB_hydrolase_fold"/>
</dbReference>
<dbReference type="Gene3D" id="3.40.50.1820">
    <property type="entry name" value="alpha/beta hydrolase"/>
    <property type="match status" value="1"/>
</dbReference>
<dbReference type="Pfam" id="PF00561">
    <property type="entry name" value="Abhydrolase_1"/>
    <property type="match status" value="1"/>
</dbReference>
<dbReference type="PANTHER" id="PTHR43798:SF31">
    <property type="entry name" value="AB HYDROLASE SUPERFAMILY PROTEIN YCLE"/>
    <property type="match status" value="1"/>
</dbReference>
<dbReference type="InterPro" id="IPR050266">
    <property type="entry name" value="AB_hydrolase_sf"/>
</dbReference>
<dbReference type="PRINTS" id="PR00111">
    <property type="entry name" value="ABHYDROLASE"/>
</dbReference>